<evidence type="ECO:0000313" key="1">
    <source>
        <dbReference type="EMBL" id="EXA30354.1"/>
    </source>
</evidence>
<dbReference type="AlphaFoldDB" id="W9NCG2"/>
<sequence length="79" mass="8650">DHPDRLASERDLAGAYLADGQTKKAVEKLEYVVAVEAEILAEDDPSRHLPQDMLQYCYERLEGAGAVMESGASVLDAEK</sequence>
<dbReference type="EMBL" id="JH651056">
    <property type="protein sequence ID" value="EXA30354.1"/>
    <property type="molecule type" value="Genomic_DNA"/>
</dbReference>
<accession>W9NCG2</accession>
<dbReference type="Gene3D" id="1.25.40.10">
    <property type="entry name" value="Tetratricopeptide repeat domain"/>
    <property type="match status" value="1"/>
</dbReference>
<reference evidence="1" key="1">
    <citation type="submission" date="2011-10" db="EMBL/GenBank/DDBJ databases">
        <title>The Genome Sequence of Fusarium oxysporum HDV247.</title>
        <authorList>
            <consortium name="The Broad Institute Genome Sequencing Platform"/>
            <person name="Ma L.-J."/>
            <person name="Gale L.R."/>
            <person name="Schwartz D.C."/>
            <person name="Zhou S."/>
            <person name="Corby-Kistler H."/>
            <person name="Young S.K."/>
            <person name="Zeng Q."/>
            <person name="Gargeya S."/>
            <person name="Fitzgerald M."/>
            <person name="Haas B."/>
            <person name="Abouelleil A."/>
            <person name="Alvarado L."/>
            <person name="Arachchi H.M."/>
            <person name="Berlin A."/>
            <person name="Brown A."/>
            <person name="Chapman S.B."/>
            <person name="Chen Z."/>
            <person name="Dunbar C."/>
            <person name="Freedman E."/>
            <person name="Gearin G."/>
            <person name="Goldberg J."/>
            <person name="Griggs A."/>
            <person name="Gujja S."/>
            <person name="Heiman D."/>
            <person name="Howarth C."/>
            <person name="Larson L."/>
            <person name="Lui A."/>
            <person name="MacDonald P.J.P."/>
            <person name="Montmayeur A."/>
            <person name="Murphy C."/>
            <person name="Neiman D."/>
            <person name="Pearson M."/>
            <person name="Priest M."/>
            <person name="Roberts A."/>
            <person name="Saif S."/>
            <person name="Shea T."/>
            <person name="Shenoy N."/>
            <person name="Sisk P."/>
            <person name="Stolte C."/>
            <person name="Sykes S."/>
            <person name="Wortman J."/>
            <person name="Nusbaum C."/>
            <person name="Birren B."/>
        </authorList>
    </citation>
    <scope>NUCLEOTIDE SEQUENCE [LARGE SCALE GENOMIC DNA]</scope>
    <source>
        <strain evidence="1">HDV247</strain>
    </source>
</reference>
<dbReference type="Proteomes" id="UP000030751">
    <property type="component" value="Unassembled WGS sequence"/>
</dbReference>
<dbReference type="InterPro" id="IPR011990">
    <property type="entry name" value="TPR-like_helical_dom_sf"/>
</dbReference>
<feature type="non-terminal residue" evidence="1">
    <location>
        <position position="1"/>
    </location>
</feature>
<organism evidence="1">
    <name type="scientific">Fusarium oxysporum f. sp. pisi HDV247</name>
    <dbReference type="NCBI Taxonomy" id="1080344"/>
    <lineage>
        <taxon>Eukaryota</taxon>
        <taxon>Fungi</taxon>
        <taxon>Dikarya</taxon>
        <taxon>Ascomycota</taxon>
        <taxon>Pezizomycotina</taxon>
        <taxon>Sordariomycetes</taxon>
        <taxon>Hypocreomycetidae</taxon>
        <taxon>Hypocreales</taxon>
        <taxon>Nectriaceae</taxon>
        <taxon>Fusarium</taxon>
        <taxon>Fusarium oxysporum species complex</taxon>
    </lineage>
</organism>
<reference evidence="1" key="2">
    <citation type="submission" date="2012-05" db="EMBL/GenBank/DDBJ databases">
        <title>Annotation of the Genome Sequence of Fusarium oxysporum HDV247.</title>
        <authorList>
            <consortium name="The Broad Institute Genomics Platform"/>
            <person name="Ma L.-J."/>
            <person name="Corby-Kistler H."/>
            <person name="Broz K."/>
            <person name="Gale L.R."/>
            <person name="Jonkers W."/>
            <person name="O'Donnell K."/>
            <person name="Ploetz R."/>
            <person name="Steinberg C."/>
            <person name="Schwartz D.C."/>
            <person name="VanEtten H."/>
            <person name="Zhou S."/>
            <person name="Young S.K."/>
            <person name="Zeng Q."/>
            <person name="Gargeya S."/>
            <person name="Fitzgerald M."/>
            <person name="Abouelleil A."/>
            <person name="Alvarado L."/>
            <person name="Chapman S.B."/>
            <person name="Gainer-Dewar J."/>
            <person name="Goldberg J."/>
            <person name="Griggs A."/>
            <person name="Gujja S."/>
            <person name="Hansen M."/>
            <person name="Howarth C."/>
            <person name="Imamovic A."/>
            <person name="Ireland A."/>
            <person name="Larimer J."/>
            <person name="McCowan C."/>
            <person name="Murphy C."/>
            <person name="Pearson M."/>
            <person name="Poon T.W."/>
            <person name="Priest M."/>
            <person name="Roberts A."/>
            <person name="Saif S."/>
            <person name="Shea T."/>
            <person name="Sykes S."/>
            <person name="Wortman J."/>
            <person name="Nusbaum C."/>
            <person name="Birren B."/>
        </authorList>
    </citation>
    <scope>NUCLEOTIDE SEQUENCE</scope>
    <source>
        <strain evidence="1">HDV247</strain>
    </source>
</reference>
<dbReference type="HOGENOM" id="CLU_2612470_0_0_1"/>
<gene>
    <name evidence="1" type="ORF">FOVG_18255</name>
</gene>
<proteinExistence type="predicted"/>
<name>W9NCG2_FUSOX</name>
<protein>
    <submittedName>
        <fullName evidence="1">Uncharacterized protein</fullName>
    </submittedName>
</protein>